<dbReference type="EC" id="2.1.1.-" evidence="7"/>
<keyword evidence="4" id="KW-0949">S-adenosyl-L-methionine</keyword>
<dbReference type="Proteomes" id="UP000516072">
    <property type="component" value="Chromosome"/>
</dbReference>
<dbReference type="PANTHER" id="PTHR13370">
    <property type="entry name" value="RNA METHYLASE-RELATED"/>
    <property type="match status" value="1"/>
</dbReference>
<dbReference type="PROSITE" id="PS00092">
    <property type="entry name" value="N6_MTASE"/>
    <property type="match status" value="1"/>
</dbReference>
<gene>
    <name evidence="10" type="primary">ccrMIM</name>
    <name evidence="10" type="ORF">NSCAC_0262</name>
</gene>
<dbReference type="GO" id="GO:0032259">
    <property type="term" value="P:methylation"/>
    <property type="evidence" value="ECO:0007669"/>
    <property type="project" value="UniProtKB-KW"/>
</dbReference>
<dbReference type="PRINTS" id="PR00508">
    <property type="entry name" value="S21N4MTFRASE"/>
</dbReference>
<dbReference type="InterPro" id="IPR002941">
    <property type="entry name" value="DNA_methylase_N4/N6"/>
</dbReference>
<proteinExistence type="inferred from homology"/>
<dbReference type="KEGG" id="ntg:NSCAC_0262"/>
<keyword evidence="11" id="KW-1185">Reference proteome</keyword>
<keyword evidence="5" id="KW-0235">DNA replication</keyword>
<dbReference type="InterPro" id="IPR002052">
    <property type="entry name" value="DNA_methylase_N6_adenine_CS"/>
</dbReference>
<dbReference type="REBASE" id="442844">
    <property type="entry name" value="M.CbaRWORF262P"/>
</dbReference>
<evidence type="ECO:0000313" key="10">
    <source>
        <dbReference type="EMBL" id="CAB1274625.1"/>
    </source>
</evidence>
<evidence type="ECO:0000256" key="2">
    <source>
        <dbReference type="ARBA" id="ARBA00022603"/>
    </source>
</evidence>
<sequence>MDSLLPINTIIQGNCIEVLKTLPEKSIDLIFADPPYNLQLQNELFRPNQTQVEGVTDSWDQFNSFAEYDTFTKNWLNECRRILKNQGTLWVIGSYHNIFRVGTHLMDLGYWILNDVIWHKTNPMPNFRGTRFQNATETLIWAKKYEHQKKYTFNYQGMKNFNEEKQMPNVWHIPLCTGAERIKINGKKAHSTQKPEALLYRVILSSSNPDDIILDPFFGSGTTGAVARKLQRHYIGIELEADYIEIAQNRISRISESLLSDSVLITPSKRTAPRISIAQLIEAQYLQIGQVLFSKNRQIKATIKADSHLLWGEISGSIHQIAAVAQGQTAFNGWDYWYYEDTHHKLISVDLLREKYRKAQGLL</sequence>
<dbReference type="GO" id="GO:0006260">
    <property type="term" value="P:DNA replication"/>
    <property type="evidence" value="ECO:0007669"/>
    <property type="project" value="UniProtKB-KW"/>
</dbReference>
<dbReference type="GO" id="GO:0008170">
    <property type="term" value="F:N-methyltransferase activity"/>
    <property type="evidence" value="ECO:0007669"/>
    <property type="project" value="InterPro"/>
</dbReference>
<keyword evidence="3 10" id="KW-0808">Transferase</keyword>
<protein>
    <recommendedName>
        <fullName evidence="7">Methyltransferase</fullName>
        <ecNumber evidence="7">2.1.1.-</ecNumber>
    </recommendedName>
</protein>
<feature type="domain" description="RAMA" evidence="9">
    <location>
        <begin position="266"/>
        <end position="360"/>
    </location>
</feature>
<dbReference type="InterPro" id="IPR040843">
    <property type="entry name" value="RAMA"/>
</dbReference>
<evidence type="ECO:0000313" key="11">
    <source>
        <dbReference type="Proteomes" id="UP000516072"/>
    </source>
</evidence>
<keyword evidence="6" id="KW-0238">DNA-binding</keyword>
<dbReference type="Pfam" id="PF18755">
    <property type="entry name" value="RAMA"/>
    <property type="match status" value="1"/>
</dbReference>
<dbReference type="AlphaFoldDB" id="A0A7G1Q8B7"/>
<evidence type="ECO:0000256" key="3">
    <source>
        <dbReference type="ARBA" id="ARBA00022679"/>
    </source>
</evidence>
<dbReference type="SUPFAM" id="SSF53335">
    <property type="entry name" value="S-adenosyl-L-methionine-dependent methyltransferases"/>
    <property type="match status" value="1"/>
</dbReference>
<dbReference type="Gene3D" id="3.40.50.150">
    <property type="entry name" value="Vaccinia Virus protein VP39"/>
    <property type="match status" value="1"/>
</dbReference>
<evidence type="ECO:0000256" key="6">
    <source>
        <dbReference type="ARBA" id="ARBA00023125"/>
    </source>
</evidence>
<reference evidence="10 11" key="1">
    <citation type="submission" date="2020-03" db="EMBL/GenBank/DDBJ databases">
        <authorList>
            <person name="Picone N."/>
        </authorList>
    </citation>
    <scope>NUCLEOTIDE SEQUENCE [LARGE SCALE GENOMIC DNA]</scope>
    <source>
        <strain evidence="10">NSCAC1</strain>
    </source>
</reference>
<organism evidence="10 11">
    <name type="scientific">Candidatus Nitrosacidococcus tergens</name>
    <dbReference type="NCBI Taxonomy" id="553981"/>
    <lineage>
        <taxon>Bacteria</taxon>
        <taxon>Pseudomonadati</taxon>
        <taxon>Pseudomonadota</taxon>
        <taxon>Gammaproteobacteria</taxon>
        <taxon>Chromatiales</taxon>
        <taxon>Chromatiaceae</taxon>
        <taxon>Candidatus Nitrosacidococcus</taxon>
    </lineage>
</organism>
<evidence type="ECO:0000256" key="1">
    <source>
        <dbReference type="ARBA" id="ARBA00006594"/>
    </source>
</evidence>
<accession>A0A7G1Q8B7</accession>
<feature type="domain" description="DNA methylase N-4/N-6" evidence="8">
    <location>
        <begin position="27"/>
        <end position="248"/>
    </location>
</feature>
<dbReference type="GO" id="GO:0003677">
    <property type="term" value="F:DNA binding"/>
    <property type="evidence" value="ECO:0007669"/>
    <property type="project" value="UniProtKB-KW"/>
</dbReference>
<comment type="similarity">
    <text evidence="1 7">Belongs to the N(4)/N(6)-methyltransferase family.</text>
</comment>
<evidence type="ECO:0000259" key="8">
    <source>
        <dbReference type="Pfam" id="PF01555"/>
    </source>
</evidence>
<evidence type="ECO:0000259" key="9">
    <source>
        <dbReference type="Pfam" id="PF18755"/>
    </source>
</evidence>
<evidence type="ECO:0000256" key="5">
    <source>
        <dbReference type="ARBA" id="ARBA00022705"/>
    </source>
</evidence>
<dbReference type="Pfam" id="PF01555">
    <property type="entry name" value="N6_N4_Mtase"/>
    <property type="match status" value="1"/>
</dbReference>
<name>A0A7G1Q8B7_9GAMM</name>
<dbReference type="EMBL" id="LR778175">
    <property type="protein sequence ID" value="CAB1274625.1"/>
    <property type="molecule type" value="Genomic_DNA"/>
</dbReference>
<dbReference type="PANTHER" id="PTHR13370:SF3">
    <property type="entry name" value="TRNA (GUANINE(10)-N2)-METHYLTRANSFERASE HOMOLOG"/>
    <property type="match status" value="1"/>
</dbReference>
<dbReference type="InterPro" id="IPR029063">
    <property type="entry name" value="SAM-dependent_MTases_sf"/>
</dbReference>
<dbReference type="GO" id="GO:0005737">
    <property type="term" value="C:cytoplasm"/>
    <property type="evidence" value="ECO:0007669"/>
    <property type="project" value="TreeGrafter"/>
</dbReference>
<keyword evidence="2 10" id="KW-0489">Methyltransferase</keyword>
<dbReference type="InterPro" id="IPR001091">
    <property type="entry name" value="RM_Methyltransferase"/>
</dbReference>
<dbReference type="GO" id="GO:0009007">
    <property type="term" value="F:site-specific DNA-methyltransferase (adenine-specific) activity"/>
    <property type="evidence" value="ECO:0007669"/>
    <property type="project" value="TreeGrafter"/>
</dbReference>
<evidence type="ECO:0000256" key="7">
    <source>
        <dbReference type="RuleBase" id="RU362026"/>
    </source>
</evidence>
<evidence type="ECO:0000256" key="4">
    <source>
        <dbReference type="ARBA" id="ARBA00022691"/>
    </source>
</evidence>